<evidence type="ECO:0000313" key="6">
    <source>
        <dbReference type="EMBL" id="PZG03138.1"/>
    </source>
</evidence>
<keyword evidence="3 5" id="KW-1133">Transmembrane helix</keyword>
<evidence type="ECO:0000256" key="3">
    <source>
        <dbReference type="ARBA" id="ARBA00022989"/>
    </source>
</evidence>
<keyword evidence="4 5" id="KW-0472">Membrane</keyword>
<sequence length="286" mass="29033">MAFCVASLMGVDAPGSFVEEAIDRRSVGRATIVGALALGGVYSAVAWAMGLAVGPSSVGEMAAADADLPFTILGRVAGWLVVVAGLTLLLGIGTSKLSFHSVIARYVFAMAREGVLPARLAGAEGGTRVSAPRGGSLTQTIIAGVVVTGFAVTGADPIGQMFTWLSTLGAMGLLSLLLAASLAALFSPHQVRGERAGVWEWLIAPMLGLIAGVAVLGLMVINVGSLLGAAPGSLVPLVLPTIIIAAAAIGGMWAKHLRRYRPEVYDGIGHGTPTPNAVPDPIHISI</sequence>
<feature type="transmembrane region" description="Helical" evidence="5">
    <location>
        <begin position="161"/>
        <end position="186"/>
    </location>
</feature>
<name>A0A2W2DTU3_9ACTN</name>
<dbReference type="Proteomes" id="UP000248924">
    <property type="component" value="Unassembled WGS sequence"/>
</dbReference>
<dbReference type="Gene3D" id="1.20.1740.10">
    <property type="entry name" value="Amino acid/polyamine transporter I"/>
    <property type="match status" value="1"/>
</dbReference>
<dbReference type="PANTHER" id="PTHR42770">
    <property type="entry name" value="AMINO ACID TRANSPORTER-RELATED"/>
    <property type="match status" value="1"/>
</dbReference>
<evidence type="ECO:0000256" key="5">
    <source>
        <dbReference type="SAM" id="Phobius"/>
    </source>
</evidence>
<gene>
    <name evidence="6" type="ORF">C1I95_33995</name>
</gene>
<proteinExistence type="predicted"/>
<evidence type="ECO:0008006" key="8">
    <source>
        <dbReference type="Google" id="ProtNLM"/>
    </source>
</evidence>
<dbReference type="EMBL" id="POTY01000488">
    <property type="protein sequence ID" value="PZG03138.1"/>
    <property type="molecule type" value="Genomic_DNA"/>
</dbReference>
<dbReference type="PANTHER" id="PTHR42770:SF16">
    <property type="entry name" value="AMINO ACID PERMEASE"/>
    <property type="match status" value="1"/>
</dbReference>
<protein>
    <recommendedName>
        <fullName evidence="8">Amino acid permease</fullName>
    </recommendedName>
</protein>
<evidence type="ECO:0000256" key="4">
    <source>
        <dbReference type="ARBA" id="ARBA00023136"/>
    </source>
</evidence>
<dbReference type="InterPro" id="IPR050367">
    <property type="entry name" value="APC_superfamily"/>
</dbReference>
<keyword evidence="7" id="KW-1185">Reference proteome</keyword>
<feature type="transmembrane region" description="Helical" evidence="5">
    <location>
        <begin position="72"/>
        <end position="92"/>
    </location>
</feature>
<organism evidence="6 7">
    <name type="scientific">Micromonospora craterilacus</name>
    <dbReference type="NCBI Taxonomy" id="1655439"/>
    <lineage>
        <taxon>Bacteria</taxon>
        <taxon>Bacillati</taxon>
        <taxon>Actinomycetota</taxon>
        <taxon>Actinomycetes</taxon>
        <taxon>Micromonosporales</taxon>
        <taxon>Micromonosporaceae</taxon>
        <taxon>Micromonospora</taxon>
    </lineage>
</organism>
<feature type="transmembrane region" description="Helical" evidence="5">
    <location>
        <begin position="32"/>
        <end position="52"/>
    </location>
</feature>
<comment type="caution">
    <text evidence="6">The sequence shown here is derived from an EMBL/GenBank/DDBJ whole genome shotgun (WGS) entry which is preliminary data.</text>
</comment>
<keyword evidence="2 5" id="KW-0812">Transmembrane</keyword>
<dbReference type="GO" id="GO:0016020">
    <property type="term" value="C:membrane"/>
    <property type="evidence" value="ECO:0007669"/>
    <property type="project" value="UniProtKB-SubCell"/>
</dbReference>
<accession>A0A2W2DTU3</accession>
<feature type="transmembrane region" description="Helical" evidence="5">
    <location>
        <begin position="137"/>
        <end position="155"/>
    </location>
</feature>
<evidence type="ECO:0000256" key="1">
    <source>
        <dbReference type="ARBA" id="ARBA00004141"/>
    </source>
</evidence>
<reference evidence="6 7" key="1">
    <citation type="submission" date="2018-01" db="EMBL/GenBank/DDBJ databases">
        <title>Draft genome sequence of Jishengella sp. NA12.</title>
        <authorList>
            <person name="Sahin N."/>
            <person name="Ay H."/>
            <person name="Saygin H."/>
        </authorList>
    </citation>
    <scope>NUCLEOTIDE SEQUENCE [LARGE SCALE GENOMIC DNA]</scope>
    <source>
        <strain evidence="6 7">NA12</strain>
    </source>
</reference>
<evidence type="ECO:0000313" key="7">
    <source>
        <dbReference type="Proteomes" id="UP000248924"/>
    </source>
</evidence>
<evidence type="ECO:0000256" key="2">
    <source>
        <dbReference type="ARBA" id="ARBA00022692"/>
    </source>
</evidence>
<feature type="transmembrane region" description="Helical" evidence="5">
    <location>
        <begin position="198"/>
        <end position="221"/>
    </location>
</feature>
<dbReference type="AlphaFoldDB" id="A0A2W2DTU3"/>
<comment type="subcellular location">
    <subcellularLocation>
        <location evidence="1">Membrane</location>
        <topology evidence="1">Multi-pass membrane protein</topology>
    </subcellularLocation>
</comment>
<feature type="transmembrane region" description="Helical" evidence="5">
    <location>
        <begin position="233"/>
        <end position="254"/>
    </location>
</feature>